<evidence type="ECO:0000256" key="2">
    <source>
        <dbReference type="ARBA" id="ARBA00022448"/>
    </source>
</evidence>
<feature type="transmembrane region" description="Helical" evidence="9">
    <location>
        <begin position="76"/>
        <end position="97"/>
    </location>
</feature>
<keyword evidence="6" id="KW-0769">Symport</keyword>
<accession>A0ABP8P9J8</accession>
<feature type="transmembrane region" description="Helical" evidence="9">
    <location>
        <begin position="37"/>
        <end position="64"/>
    </location>
</feature>
<keyword evidence="2" id="KW-0813">Transport</keyword>
<proteinExistence type="inferred from homology"/>
<feature type="transmembrane region" description="Helical" evidence="9">
    <location>
        <begin position="168"/>
        <end position="189"/>
    </location>
</feature>
<keyword evidence="8 9" id="KW-0472">Membrane</keyword>
<keyword evidence="11" id="KW-1185">Reference proteome</keyword>
<feature type="transmembrane region" description="Helical" evidence="9">
    <location>
        <begin position="283"/>
        <end position="303"/>
    </location>
</feature>
<feature type="transmembrane region" description="Helical" evidence="9">
    <location>
        <begin position="196"/>
        <end position="218"/>
    </location>
</feature>
<evidence type="ECO:0000256" key="5">
    <source>
        <dbReference type="ARBA" id="ARBA00022692"/>
    </source>
</evidence>
<comment type="caution">
    <text evidence="10">The sequence shown here is derived from an EMBL/GenBank/DDBJ whole genome shotgun (WGS) entry which is preliminary data.</text>
</comment>
<dbReference type="InterPro" id="IPR004684">
    <property type="entry name" value="2keto-3dGluconate_permease"/>
</dbReference>
<evidence type="ECO:0000256" key="6">
    <source>
        <dbReference type="ARBA" id="ARBA00022847"/>
    </source>
</evidence>
<feature type="transmembrane region" description="Helical" evidence="9">
    <location>
        <begin position="103"/>
        <end position="120"/>
    </location>
</feature>
<feature type="transmembrane region" description="Helical" evidence="9">
    <location>
        <begin position="224"/>
        <end position="246"/>
    </location>
</feature>
<evidence type="ECO:0000313" key="11">
    <source>
        <dbReference type="Proteomes" id="UP001500503"/>
    </source>
</evidence>
<dbReference type="EMBL" id="BAABHF010000009">
    <property type="protein sequence ID" value="GAA4482754.1"/>
    <property type="molecule type" value="Genomic_DNA"/>
</dbReference>
<sequence>MAVPIKKTLDRIPGGMMIVPLLVGAIIHTVSPTAGTFFGSFTGALFSGSLSILAVFYVCVGATIEVRNTPYILKKGGVLLGSKIAASVIIGVVLGRFLGEAPVGSGMFAGLSTLAVVAAINDTNGGLYMALMGQFGNSRDAAAYSLMSIESGPFLTMVTLGVAGLSAFPWQTLLGALLPLLVGALLGNLDRDMREFLSRATPVMIPFFSFALGAGISLSSVWNAGLLGLGLGVAVMIVSGTILFIADKVTGGNGVAGLAAASTAGNAAAVPAIVATANPAYKASAAPATVLVAASVVVTAILVPIVTAWRARRVAGPAAEAEITEEKAEARS</sequence>
<feature type="transmembrane region" description="Helical" evidence="9">
    <location>
        <begin position="141"/>
        <end position="162"/>
    </location>
</feature>
<keyword evidence="7 9" id="KW-1133">Transmembrane helix</keyword>
<comment type="similarity">
    <text evidence="1">Belongs to the KdgT transporter family.</text>
</comment>
<evidence type="ECO:0000256" key="9">
    <source>
        <dbReference type="SAM" id="Phobius"/>
    </source>
</evidence>
<feature type="transmembrane region" description="Helical" evidence="9">
    <location>
        <begin position="12"/>
        <end position="31"/>
    </location>
</feature>
<dbReference type="Proteomes" id="UP001500503">
    <property type="component" value="Unassembled WGS sequence"/>
</dbReference>
<feature type="transmembrane region" description="Helical" evidence="9">
    <location>
        <begin position="258"/>
        <end position="277"/>
    </location>
</feature>
<reference evidence="11" key="1">
    <citation type="journal article" date="2019" name="Int. J. Syst. Evol. Microbiol.">
        <title>The Global Catalogue of Microorganisms (GCM) 10K type strain sequencing project: providing services to taxonomists for standard genome sequencing and annotation.</title>
        <authorList>
            <consortium name="The Broad Institute Genomics Platform"/>
            <consortium name="The Broad Institute Genome Sequencing Center for Infectious Disease"/>
            <person name="Wu L."/>
            <person name="Ma J."/>
        </authorList>
    </citation>
    <scope>NUCLEOTIDE SEQUENCE [LARGE SCALE GENOMIC DNA]</scope>
    <source>
        <strain evidence="11">JCM 17933</strain>
    </source>
</reference>
<keyword evidence="3" id="KW-1003">Cell membrane</keyword>
<evidence type="ECO:0000256" key="7">
    <source>
        <dbReference type="ARBA" id="ARBA00022989"/>
    </source>
</evidence>
<protein>
    <submittedName>
        <fullName evidence="10">2-keto-3-deoxygluconate transporter</fullName>
    </submittedName>
</protein>
<gene>
    <name evidence="10" type="primary">kdgT</name>
    <name evidence="10" type="ORF">GCM10023191_003310</name>
</gene>
<evidence type="ECO:0000256" key="3">
    <source>
        <dbReference type="ARBA" id="ARBA00022475"/>
    </source>
</evidence>
<evidence type="ECO:0000256" key="4">
    <source>
        <dbReference type="ARBA" id="ARBA00022597"/>
    </source>
</evidence>
<organism evidence="10 11">
    <name type="scientific">Actinoallomurus oryzae</name>
    <dbReference type="NCBI Taxonomy" id="502180"/>
    <lineage>
        <taxon>Bacteria</taxon>
        <taxon>Bacillati</taxon>
        <taxon>Actinomycetota</taxon>
        <taxon>Actinomycetes</taxon>
        <taxon>Streptosporangiales</taxon>
        <taxon>Thermomonosporaceae</taxon>
        <taxon>Actinoallomurus</taxon>
    </lineage>
</organism>
<keyword evidence="5 9" id="KW-0812">Transmembrane</keyword>
<evidence type="ECO:0000256" key="8">
    <source>
        <dbReference type="ARBA" id="ARBA00023136"/>
    </source>
</evidence>
<dbReference type="RefSeq" id="WP_345456368.1">
    <property type="nucleotide sequence ID" value="NZ_BAABHF010000009.1"/>
</dbReference>
<name>A0ABP8P9J8_9ACTN</name>
<dbReference type="Pfam" id="PF03812">
    <property type="entry name" value="KdgT"/>
    <property type="match status" value="1"/>
</dbReference>
<keyword evidence="4" id="KW-0762">Sugar transport</keyword>
<evidence type="ECO:0000256" key="1">
    <source>
        <dbReference type="ARBA" id="ARBA00006430"/>
    </source>
</evidence>
<evidence type="ECO:0000313" key="10">
    <source>
        <dbReference type="EMBL" id="GAA4482754.1"/>
    </source>
</evidence>